<keyword evidence="1" id="KW-0560">Oxidoreductase</keyword>
<keyword evidence="2" id="KW-1185">Reference proteome</keyword>
<dbReference type="InterPro" id="IPR036291">
    <property type="entry name" value="NAD(P)-bd_dom_sf"/>
</dbReference>
<name>A0A0N5A3H8_PARTI</name>
<proteinExistence type="predicted"/>
<sequence>MNRFVDKVVIITGGNSGIGRGAALGFAKEGAKVVIVGRNEKTMTETLDILKYEGVKEENILLIQSDITNKNSTKEILDKTIEKFGKINVLINNAGVPGKDGVTDNSSLELFDYIINVNLRAVVELSEASIPHLEKTRGNIINISSIAAITPSLTGNGEYTFYSMSKAALDMYTKSLAAKVCSKNIRVNSINPGYTATPIFNKFSATQSNDITDEERLNEMDGFIKSIVPMKRFGTVTEVANFITFIASDQASFATGGIYVVDGGVLIRPAAPNH</sequence>
<dbReference type="PRINTS" id="PR00081">
    <property type="entry name" value="GDHRDH"/>
</dbReference>
<dbReference type="Gene3D" id="3.40.50.720">
    <property type="entry name" value="NAD(P)-binding Rossmann-like Domain"/>
    <property type="match status" value="1"/>
</dbReference>
<dbReference type="STRING" id="131310.A0A0N5A3H8"/>
<organism evidence="2 3">
    <name type="scientific">Parastrongyloides trichosuri</name>
    <name type="common">Possum-specific nematode worm</name>
    <dbReference type="NCBI Taxonomy" id="131310"/>
    <lineage>
        <taxon>Eukaryota</taxon>
        <taxon>Metazoa</taxon>
        <taxon>Ecdysozoa</taxon>
        <taxon>Nematoda</taxon>
        <taxon>Chromadorea</taxon>
        <taxon>Rhabditida</taxon>
        <taxon>Tylenchina</taxon>
        <taxon>Panagrolaimomorpha</taxon>
        <taxon>Strongyloidoidea</taxon>
        <taxon>Strongyloididae</taxon>
        <taxon>Parastrongyloides</taxon>
    </lineage>
</organism>
<reference evidence="3" key="1">
    <citation type="submission" date="2017-02" db="UniProtKB">
        <authorList>
            <consortium name="WormBaseParasite"/>
        </authorList>
    </citation>
    <scope>IDENTIFICATION</scope>
</reference>
<evidence type="ECO:0000256" key="1">
    <source>
        <dbReference type="ARBA" id="ARBA00023002"/>
    </source>
</evidence>
<protein>
    <submittedName>
        <fullName evidence="3">3-oxoacyl-[acyl-carrier-protein] reductase</fullName>
    </submittedName>
</protein>
<dbReference type="PRINTS" id="PR00080">
    <property type="entry name" value="SDRFAMILY"/>
</dbReference>
<dbReference type="Pfam" id="PF13561">
    <property type="entry name" value="adh_short_C2"/>
    <property type="match status" value="1"/>
</dbReference>
<dbReference type="PANTHER" id="PTHR43975">
    <property type="entry name" value="ZGC:101858"/>
    <property type="match status" value="1"/>
</dbReference>
<dbReference type="AlphaFoldDB" id="A0A0N5A3H8"/>
<dbReference type="GO" id="GO:0016491">
    <property type="term" value="F:oxidoreductase activity"/>
    <property type="evidence" value="ECO:0007669"/>
    <property type="project" value="UniProtKB-KW"/>
</dbReference>
<dbReference type="PANTHER" id="PTHR43975:SF2">
    <property type="entry name" value="EG:BACR7A4.14 PROTEIN-RELATED"/>
    <property type="match status" value="1"/>
</dbReference>
<dbReference type="PROSITE" id="PS00061">
    <property type="entry name" value="ADH_SHORT"/>
    <property type="match status" value="1"/>
</dbReference>
<dbReference type="FunFam" id="3.40.50.720:FF:000084">
    <property type="entry name" value="Short-chain dehydrogenase reductase"/>
    <property type="match status" value="1"/>
</dbReference>
<dbReference type="InterPro" id="IPR020904">
    <property type="entry name" value="Sc_DH/Rdtase_CS"/>
</dbReference>
<dbReference type="Proteomes" id="UP000038045">
    <property type="component" value="Unplaced"/>
</dbReference>
<dbReference type="SUPFAM" id="SSF51735">
    <property type="entry name" value="NAD(P)-binding Rossmann-fold domains"/>
    <property type="match status" value="1"/>
</dbReference>
<dbReference type="InterPro" id="IPR002347">
    <property type="entry name" value="SDR_fam"/>
</dbReference>
<evidence type="ECO:0000313" key="2">
    <source>
        <dbReference type="Proteomes" id="UP000038045"/>
    </source>
</evidence>
<dbReference type="WBParaSite" id="PTRK_0001618300.1">
    <property type="protein sequence ID" value="PTRK_0001618300.1"/>
    <property type="gene ID" value="PTRK_0001618300"/>
</dbReference>
<evidence type="ECO:0000313" key="3">
    <source>
        <dbReference type="WBParaSite" id="PTRK_0001618300.1"/>
    </source>
</evidence>
<accession>A0A0N5A3H8</accession>